<keyword evidence="4" id="KW-0808">Transferase</keyword>
<feature type="transmembrane region" description="Helical" evidence="1">
    <location>
        <begin position="235"/>
        <end position="268"/>
    </location>
</feature>
<feature type="transmembrane region" description="Helical" evidence="1">
    <location>
        <begin position="79"/>
        <end position="104"/>
    </location>
</feature>
<gene>
    <name evidence="4" type="primary">oatA</name>
    <name evidence="4" type="ORF">MSj_02646</name>
</gene>
<proteinExistence type="predicted"/>
<keyword evidence="1" id="KW-0812">Transmembrane</keyword>
<dbReference type="AlphaFoldDB" id="A0A2Z6UT34"/>
<evidence type="ECO:0000313" key="4">
    <source>
        <dbReference type="EMBL" id="GBL11146.1"/>
    </source>
</evidence>
<dbReference type="RefSeq" id="WP_110579515.1">
    <property type="nucleotide sequence ID" value="NZ_BDSG01000062.1"/>
</dbReference>
<dbReference type="PANTHER" id="PTHR23028:SF53">
    <property type="entry name" value="ACYL_TRANSF_3 DOMAIN-CONTAINING PROTEIN"/>
    <property type="match status" value="1"/>
</dbReference>
<comment type="caution">
    <text evidence="4">The sequence shown here is derived from an EMBL/GenBank/DDBJ whole genome shotgun (WGS) entry which is preliminary data.</text>
</comment>
<organism evidence="4 5">
    <name type="scientific">Microcystis aeruginosa Sj</name>
    <dbReference type="NCBI Taxonomy" id="1979544"/>
    <lineage>
        <taxon>Bacteria</taxon>
        <taxon>Bacillati</taxon>
        <taxon>Cyanobacteriota</taxon>
        <taxon>Cyanophyceae</taxon>
        <taxon>Oscillatoriophycideae</taxon>
        <taxon>Chroococcales</taxon>
        <taxon>Microcystaceae</taxon>
        <taxon>Microcystis</taxon>
    </lineage>
</organism>
<protein>
    <submittedName>
        <fullName evidence="4">O-acetyltransferase OatA</fullName>
    </submittedName>
</protein>
<feature type="transmembrane region" description="Helical" evidence="1">
    <location>
        <begin position="355"/>
        <end position="375"/>
    </location>
</feature>
<reference evidence="4 5" key="1">
    <citation type="journal article" date="2018" name="Front. Microbiol.">
        <title>Adaptation of the Freshwater Bloom-Forming Cyanobacterium Microcystis aeruginosa to Brackish Water Is Driven by Recent Horizontal Transfer of Sucrose Genes.</title>
        <authorList>
            <person name="Tanabe Y."/>
            <person name="Hodoki Y."/>
            <person name="Sano T."/>
            <person name="Tada K."/>
            <person name="Watanabe M.M."/>
        </authorList>
    </citation>
    <scope>NUCLEOTIDE SEQUENCE [LARGE SCALE GENOMIC DNA]</scope>
    <source>
        <strain evidence="4 5">Sj</strain>
    </source>
</reference>
<feature type="transmembrane region" description="Helical" evidence="1">
    <location>
        <begin position="315"/>
        <end position="335"/>
    </location>
</feature>
<accession>A0A2Z6UT34</accession>
<feature type="transmembrane region" description="Helical" evidence="1">
    <location>
        <begin position="38"/>
        <end position="58"/>
    </location>
</feature>
<keyword evidence="1" id="KW-0472">Membrane</keyword>
<evidence type="ECO:0000259" key="2">
    <source>
        <dbReference type="Pfam" id="PF01757"/>
    </source>
</evidence>
<dbReference type="GO" id="GO:0016747">
    <property type="term" value="F:acyltransferase activity, transferring groups other than amino-acyl groups"/>
    <property type="evidence" value="ECO:0007669"/>
    <property type="project" value="InterPro"/>
</dbReference>
<sequence length="669" mass="76418">MDISKSASSYRPEIDGLRAIAVLAVIINHFNKDLLPSGYLGVDIFFVISGYVITASLAKRTQKNFKEFIGGFYGRRVKRLMPALVLCVIISSILICLFEVYPIASLRTGIGSLFGVSNLYLLKQATDYFGVWAERNIFTHTWSLGVEEQFYLLFPFLVWLTGFTQQTIKGAKNLFWLMCLLSTASLVSFIHFNAAYQPGAYFLMTSRFWEMGAGSLLFLFLYNRKSFLHDYLKKLPAGIAILCLLAIMFVPSQFIVLVTIACVLLTAIAITSLRPQTKIFNLLTQPQVVFIGLISYSLYLWHWAVIVLSKLTVGINLWTFPIQLLCIVLASLASYYWVEKPFRHKQWSNSQGKSILYGITAYAMATVLLIGLLSSPARALYTGSKNQQKPDNISEKKSVIVQDKKQGNIILIGDSHANHYKGMVEQVAEELKMNSKVVAINATIFPSMDYSSSVGGMTLAKNQNNNKTLNKRVYNQINRLDTQENNIIILSSYLAYYFGQPRIGTRRYERINYYLESGVTENPQDALLEWLKELKKFAQDNQNTKIVVMLPTPEMPNLYPLDLCTQEWFRRKPSDKCFVKMEREELAKKNEKFTIILRREIESIPNLVAFDPFALLCPQSEKYCHAVQDNQRLYSDENHLTLQATDKIRDNFLQFLQRLTKEGFSRHST</sequence>
<dbReference type="Proteomes" id="UP000248272">
    <property type="component" value="Unassembled WGS sequence"/>
</dbReference>
<feature type="transmembrane region" description="Helical" evidence="1">
    <location>
        <begin position="288"/>
        <end position="308"/>
    </location>
</feature>
<keyword evidence="1" id="KW-1133">Transmembrane helix</keyword>
<dbReference type="Pfam" id="PF19040">
    <property type="entry name" value="SGNH"/>
    <property type="match status" value="1"/>
</dbReference>
<dbReference type="EMBL" id="BDSG01000062">
    <property type="protein sequence ID" value="GBL11146.1"/>
    <property type="molecule type" value="Genomic_DNA"/>
</dbReference>
<dbReference type="InterPro" id="IPR043968">
    <property type="entry name" value="SGNH"/>
</dbReference>
<feature type="transmembrane region" description="Helical" evidence="1">
    <location>
        <begin position="175"/>
        <end position="194"/>
    </location>
</feature>
<feature type="domain" description="Acyltransferase 3" evidence="2">
    <location>
        <begin position="12"/>
        <end position="334"/>
    </location>
</feature>
<dbReference type="InterPro" id="IPR002656">
    <property type="entry name" value="Acyl_transf_3_dom"/>
</dbReference>
<dbReference type="GO" id="GO:0000271">
    <property type="term" value="P:polysaccharide biosynthetic process"/>
    <property type="evidence" value="ECO:0007669"/>
    <property type="project" value="TreeGrafter"/>
</dbReference>
<feature type="domain" description="SGNH" evidence="3">
    <location>
        <begin position="405"/>
        <end position="653"/>
    </location>
</feature>
<evidence type="ECO:0000313" key="5">
    <source>
        <dbReference type="Proteomes" id="UP000248272"/>
    </source>
</evidence>
<evidence type="ECO:0000259" key="3">
    <source>
        <dbReference type="Pfam" id="PF19040"/>
    </source>
</evidence>
<feature type="transmembrane region" description="Helical" evidence="1">
    <location>
        <begin position="200"/>
        <end position="223"/>
    </location>
</feature>
<dbReference type="GO" id="GO:0016020">
    <property type="term" value="C:membrane"/>
    <property type="evidence" value="ECO:0007669"/>
    <property type="project" value="TreeGrafter"/>
</dbReference>
<dbReference type="Pfam" id="PF01757">
    <property type="entry name" value="Acyl_transf_3"/>
    <property type="match status" value="1"/>
</dbReference>
<dbReference type="PANTHER" id="PTHR23028">
    <property type="entry name" value="ACETYLTRANSFERASE"/>
    <property type="match status" value="1"/>
</dbReference>
<name>A0A2Z6UT34_MICAE</name>
<evidence type="ECO:0000256" key="1">
    <source>
        <dbReference type="SAM" id="Phobius"/>
    </source>
</evidence>
<dbReference type="InterPro" id="IPR050879">
    <property type="entry name" value="Acyltransferase_3"/>
</dbReference>